<dbReference type="InterPro" id="IPR036047">
    <property type="entry name" value="F-box-like_dom_sf"/>
</dbReference>
<dbReference type="EMBL" id="JAACJK010000006">
    <property type="protein sequence ID" value="KAF5339757.1"/>
    <property type="molecule type" value="Genomic_DNA"/>
</dbReference>
<sequence length="605" mass="67833">MSSRHGSSNTSADSVLAGQCRCALVLEPRPRHRTTMTRNLSTLPPEIIGEILDYLPRWRVLGLASTCRSFSACCARIAYKRIDLHDLERVKSCCETLAFNYTLAGYVREFSIVLDPRNCRGPPKATFTPQFNRLLRSALQNTSTFLTALELRMPNGNVNSCLKRMSFPQLKMFHVETALSADLAQFLLAHPDLENLRIMGPMVLPAKARGSRGACIAMSIPMTDLKKFAGPPGSCAIFLPGSKVNDVEITTSGNPQGPDWESDFVDAILKSGQPIRAVGFSDFIYRDVLFDLIGERLSNISKLTLGFTETDQVTTVLDGLAKVLPDLPHLYHLQLTPPSPHRLDLAKLNEDLLDLDYTLLCQLTHRRETLSVCDLLTSVTWARLSNSGDWLPLFPTPVGIHWWFQRTPLCMHIQRRVISHLANDLADMDDNDDEDEEDVQPDVHKLATAVGFIVNRAYDIPKDEEEDSSDSGGEDEGEHEPLRVPVRNDKGQLVQPYSDDTNAEHWDMFASIIGFVGLHPAPIFLQNMAMFDLFLPTIDTPVPLLNDAQKELMGIIMDLLYNSFNEKNGIKLERYFRNPEEHWGKRTMTLGVAFQDAIIPISCLL</sequence>
<dbReference type="SUPFAM" id="SSF81383">
    <property type="entry name" value="F-box domain"/>
    <property type="match status" value="1"/>
</dbReference>
<comment type="caution">
    <text evidence="3">The sequence shown here is derived from an EMBL/GenBank/DDBJ whole genome shotgun (WGS) entry which is preliminary data.</text>
</comment>
<accession>A0A8H5CFU0</accession>
<dbReference type="PROSITE" id="PS50181">
    <property type="entry name" value="FBOX"/>
    <property type="match status" value="1"/>
</dbReference>
<dbReference type="Proteomes" id="UP000541558">
    <property type="component" value="Unassembled WGS sequence"/>
</dbReference>
<organism evidence="3 4">
    <name type="scientific">Ephemerocybe angulata</name>
    <dbReference type="NCBI Taxonomy" id="980116"/>
    <lineage>
        <taxon>Eukaryota</taxon>
        <taxon>Fungi</taxon>
        <taxon>Dikarya</taxon>
        <taxon>Basidiomycota</taxon>
        <taxon>Agaricomycotina</taxon>
        <taxon>Agaricomycetes</taxon>
        <taxon>Agaricomycetidae</taxon>
        <taxon>Agaricales</taxon>
        <taxon>Agaricineae</taxon>
        <taxon>Psathyrellaceae</taxon>
        <taxon>Ephemerocybe</taxon>
    </lineage>
</organism>
<feature type="compositionally biased region" description="Acidic residues" evidence="1">
    <location>
        <begin position="463"/>
        <end position="478"/>
    </location>
</feature>
<feature type="region of interest" description="Disordered" evidence="1">
    <location>
        <begin position="463"/>
        <end position="489"/>
    </location>
</feature>
<gene>
    <name evidence="3" type="ORF">D9611_009078</name>
</gene>
<evidence type="ECO:0000313" key="3">
    <source>
        <dbReference type="EMBL" id="KAF5339757.1"/>
    </source>
</evidence>
<dbReference type="OrthoDB" id="2864005at2759"/>
<dbReference type="Pfam" id="PF12937">
    <property type="entry name" value="F-box-like"/>
    <property type="match status" value="1"/>
</dbReference>
<keyword evidence="4" id="KW-1185">Reference proteome</keyword>
<protein>
    <recommendedName>
        <fullName evidence="2">F-box domain-containing protein</fullName>
    </recommendedName>
</protein>
<evidence type="ECO:0000313" key="4">
    <source>
        <dbReference type="Proteomes" id="UP000541558"/>
    </source>
</evidence>
<dbReference type="AlphaFoldDB" id="A0A8H5CFU0"/>
<feature type="compositionally biased region" description="Basic and acidic residues" evidence="1">
    <location>
        <begin position="479"/>
        <end position="489"/>
    </location>
</feature>
<reference evidence="3 4" key="1">
    <citation type="journal article" date="2020" name="ISME J.">
        <title>Uncovering the hidden diversity of litter-decomposition mechanisms in mushroom-forming fungi.</title>
        <authorList>
            <person name="Floudas D."/>
            <person name="Bentzer J."/>
            <person name="Ahren D."/>
            <person name="Johansson T."/>
            <person name="Persson P."/>
            <person name="Tunlid A."/>
        </authorList>
    </citation>
    <scope>NUCLEOTIDE SEQUENCE [LARGE SCALE GENOMIC DNA]</scope>
    <source>
        <strain evidence="3 4">CBS 175.51</strain>
    </source>
</reference>
<evidence type="ECO:0000256" key="1">
    <source>
        <dbReference type="SAM" id="MobiDB-lite"/>
    </source>
</evidence>
<evidence type="ECO:0000259" key="2">
    <source>
        <dbReference type="PROSITE" id="PS50181"/>
    </source>
</evidence>
<name>A0A8H5CFU0_9AGAR</name>
<feature type="domain" description="F-box" evidence="2">
    <location>
        <begin position="37"/>
        <end position="82"/>
    </location>
</feature>
<dbReference type="InterPro" id="IPR001810">
    <property type="entry name" value="F-box_dom"/>
</dbReference>
<proteinExistence type="predicted"/>